<accession>A0ABV7Q0K6</accession>
<dbReference type="Gene3D" id="3.40.630.30">
    <property type="match status" value="1"/>
</dbReference>
<dbReference type="Pfam" id="PF13508">
    <property type="entry name" value="Acetyltransf_7"/>
    <property type="match status" value="1"/>
</dbReference>
<dbReference type="PROSITE" id="PS51186">
    <property type="entry name" value="GNAT"/>
    <property type="match status" value="1"/>
</dbReference>
<dbReference type="Proteomes" id="UP001595712">
    <property type="component" value="Unassembled WGS sequence"/>
</dbReference>
<dbReference type="GO" id="GO:0016746">
    <property type="term" value="F:acyltransferase activity"/>
    <property type="evidence" value="ECO:0007669"/>
    <property type="project" value="UniProtKB-KW"/>
</dbReference>
<name>A0ABV7Q0K6_9ACTN</name>
<evidence type="ECO:0000313" key="3">
    <source>
        <dbReference type="Proteomes" id="UP001595712"/>
    </source>
</evidence>
<keyword evidence="3" id="KW-1185">Reference proteome</keyword>
<keyword evidence="2" id="KW-0012">Acyltransferase</keyword>
<protein>
    <submittedName>
        <fullName evidence="2">GNAT family N-acetyltransferase</fullName>
        <ecNumber evidence="2">2.3.1.-</ecNumber>
    </submittedName>
</protein>
<evidence type="ECO:0000313" key="2">
    <source>
        <dbReference type="EMBL" id="MFC3493273.1"/>
    </source>
</evidence>
<dbReference type="EC" id="2.3.1.-" evidence="2"/>
<comment type="caution">
    <text evidence="2">The sequence shown here is derived from an EMBL/GenBank/DDBJ whole genome shotgun (WGS) entry which is preliminary data.</text>
</comment>
<dbReference type="InterPro" id="IPR000182">
    <property type="entry name" value="GNAT_dom"/>
</dbReference>
<sequence>MKYRIVEQTRPGGLLERVYREVLVPAFPANELESEASVAETLEIGTGSLFVAVDEAGRPTGAAFGRWSEASRVQMLTYLAVKPGMRGYGLGGRLLREAIEAWSGRHRPCAVVAEIESPEARAVHEAYGDPRRRLQFYEQAGARVLDLPYFQPGIGGPEHRVQGMLLLVLHADPAFTPESPDRLYGRPLHAFMDAYLVSSEGARANDWDAKALFRAIDRPGGIPMGPWESKRR</sequence>
<organism evidence="2 3">
    <name type="scientific">Glycomyces rhizosphaerae</name>
    <dbReference type="NCBI Taxonomy" id="2054422"/>
    <lineage>
        <taxon>Bacteria</taxon>
        <taxon>Bacillati</taxon>
        <taxon>Actinomycetota</taxon>
        <taxon>Actinomycetes</taxon>
        <taxon>Glycomycetales</taxon>
        <taxon>Glycomycetaceae</taxon>
        <taxon>Glycomyces</taxon>
    </lineage>
</organism>
<evidence type="ECO:0000259" key="1">
    <source>
        <dbReference type="PROSITE" id="PS51186"/>
    </source>
</evidence>
<dbReference type="SUPFAM" id="SSF55729">
    <property type="entry name" value="Acyl-CoA N-acyltransferases (Nat)"/>
    <property type="match status" value="1"/>
</dbReference>
<reference evidence="3" key="1">
    <citation type="journal article" date="2019" name="Int. J. Syst. Evol. Microbiol.">
        <title>The Global Catalogue of Microorganisms (GCM) 10K type strain sequencing project: providing services to taxonomists for standard genome sequencing and annotation.</title>
        <authorList>
            <consortium name="The Broad Institute Genomics Platform"/>
            <consortium name="The Broad Institute Genome Sequencing Center for Infectious Disease"/>
            <person name="Wu L."/>
            <person name="Ma J."/>
        </authorList>
    </citation>
    <scope>NUCLEOTIDE SEQUENCE [LARGE SCALE GENOMIC DNA]</scope>
    <source>
        <strain evidence="3">CGMCC 4.7396</strain>
    </source>
</reference>
<dbReference type="InterPro" id="IPR016181">
    <property type="entry name" value="Acyl_CoA_acyltransferase"/>
</dbReference>
<keyword evidence="2" id="KW-0808">Transferase</keyword>
<dbReference type="CDD" id="cd04301">
    <property type="entry name" value="NAT_SF"/>
    <property type="match status" value="1"/>
</dbReference>
<dbReference type="RefSeq" id="WP_387975343.1">
    <property type="nucleotide sequence ID" value="NZ_JBHRWO010000010.1"/>
</dbReference>
<feature type="domain" description="N-acetyltransferase" evidence="1">
    <location>
        <begin position="1"/>
        <end position="172"/>
    </location>
</feature>
<dbReference type="EMBL" id="JBHRWO010000010">
    <property type="protein sequence ID" value="MFC3493273.1"/>
    <property type="molecule type" value="Genomic_DNA"/>
</dbReference>
<gene>
    <name evidence="2" type="ORF">ACFO8M_12340</name>
</gene>
<proteinExistence type="predicted"/>